<evidence type="ECO:0000313" key="2">
    <source>
        <dbReference type="EMBL" id="KAF3707776.1"/>
    </source>
</evidence>
<feature type="region of interest" description="Disordered" evidence="1">
    <location>
        <begin position="40"/>
        <end position="61"/>
    </location>
</feature>
<reference evidence="2 3" key="1">
    <citation type="submission" date="2019-02" db="EMBL/GenBank/DDBJ databases">
        <title>Opniocepnalus argus genome.</title>
        <authorList>
            <person name="Zhou C."/>
            <person name="Xiao S."/>
        </authorList>
    </citation>
    <scope>NUCLEOTIDE SEQUENCE [LARGE SCALE GENOMIC DNA]</scope>
    <source>
        <strain evidence="2">OARG1902GOOAL</strain>
        <tissue evidence="2">Muscle</tissue>
    </source>
</reference>
<accession>A0A6G1R0B1</accession>
<dbReference type="Proteomes" id="UP000503349">
    <property type="component" value="Chromosome 1"/>
</dbReference>
<dbReference type="AlphaFoldDB" id="A0A6G1R0B1"/>
<evidence type="ECO:0000313" key="3">
    <source>
        <dbReference type="Proteomes" id="UP000503349"/>
    </source>
</evidence>
<dbReference type="EMBL" id="CM015712">
    <property type="protein sequence ID" value="KAF3707776.1"/>
    <property type="molecule type" value="Genomic_DNA"/>
</dbReference>
<name>A0A6G1R0B1_CHAAH</name>
<protein>
    <submittedName>
        <fullName evidence="2">Uncharacterized protein</fullName>
    </submittedName>
</protein>
<sequence length="97" mass="10627">MKTASRAQPRSSPPLVQMRRYAPGVYPFLFPSVISSLPQLPPPSPQRLQIQQPISSGSTPSPAEMLKEIFLTAAPEMLLHVLPEIHSPVNCDKLATI</sequence>
<keyword evidence="3" id="KW-1185">Reference proteome</keyword>
<proteinExistence type="predicted"/>
<evidence type="ECO:0000256" key="1">
    <source>
        <dbReference type="SAM" id="MobiDB-lite"/>
    </source>
</evidence>
<gene>
    <name evidence="2" type="ORF">EXN66_Car000949</name>
</gene>
<reference evidence="3" key="2">
    <citation type="submission" date="2019-02" db="EMBL/GenBank/DDBJ databases">
        <title>Opniocepnalus argus Var Kimnra genome.</title>
        <authorList>
            <person name="Zhou C."/>
            <person name="Xiao S."/>
        </authorList>
    </citation>
    <scope>NUCLEOTIDE SEQUENCE [LARGE SCALE GENOMIC DNA]</scope>
</reference>
<organism evidence="2 3">
    <name type="scientific">Channa argus</name>
    <name type="common">Northern snakehead</name>
    <name type="synonym">Ophicephalus argus</name>
    <dbReference type="NCBI Taxonomy" id="215402"/>
    <lineage>
        <taxon>Eukaryota</taxon>
        <taxon>Metazoa</taxon>
        <taxon>Chordata</taxon>
        <taxon>Craniata</taxon>
        <taxon>Vertebrata</taxon>
        <taxon>Euteleostomi</taxon>
        <taxon>Actinopterygii</taxon>
        <taxon>Neopterygii</taxon>
        <taxon>Teleostei</taxon>
        <taxon>Neoteleostei</taxon>
        <taxon>Acanthomorphata</taxon>
        <taxon>Anabantaria</taxon>
        <taxon>Anabantiformes</taxon>
        <taxon>Channoidei</taxon>
        <taxon>Channidae</taxon>
        <taxon>Channa</taxon>
    </lineage>
</organism>
<feature type="compositionally biased region" description="Low complexity" evidence="1">
    <location>
        <begin position="46"/>
        <end position="56"/>
    </location>
</feature>